<dbReference type="OrthoDB" id="9075838at2"/>
<evidence type="ECO:0000256" key="1">
    <source>
        <dbReference type="ARBA" id="ARBA00008791"/>
    </source>
</evidence>
<feature type="domain" description="UspA" evidence="2">
    <location>
        <begin position="173"/>
        <end position="309"/>
    </location>
</feature>
<dbReference type="EMBL" id="JACHDD010000003">
    <property type="protein sequence ID" value="MBB5423424.1"/>
    <property type="molecule type" value="Genomic_DNA"/>
</dbReference>
<dbReference type="Gene3D" id="3.40.50.620">
    <property type="entry name" value="HUPs"/>
    <property type="match status" value="2"/>
</dbReference>
<dbReference type="AlphaFoldDB" id="A0A7W8Q470"/>
<reference evidence="3 4" key="1">
    <citation type="submission" date="2020-08" db="EMBL/GenBank/DDBJ databases">
        <title>Genomic Encyclopedia of Type Strains, Phase IV (KMG-V): Genome sequencing to study the core and pangenomes of soil and plant-associated prokaryotes.</title>
        <authorList>
            <person name="Whitman W."/>
        </authorList>
    </citation>
    <scope>NUCLEOTIDE SEQUENCE [LARGE SCALE GENOMIC DNA]</scope>
    <source>
        <strain evidence="3 4">JPY158</strain>
    </source>
</reference>
<dbReference type="PRINTS" id="PR01438">
    <property type="entry name" value="UNVRSLSTRESS"/>
</dbReference>
<accession>A0A7W8Q470</accession>
<name>A0A7W8Q470_PARAM</name>
<gene>
    <name evidence="3" type="ORF">HDG40_001568</name>
</gene>
<organism evidence="3 4">
    <name type="scientific">Paraburkholderia atlantica</name>
    <dbReference type="NCBI Taxonomy" id="2654982"/>
    <lineage>
        <taxon>Bacteria</taxon>
        <taxon>Pseudomonadati</taxon>
        <taxon>Pseudomonadota</taxon>
        <taxon>Betaproteobacteria</taxon>
        <taxon>Burkholderiales</taxon>
        <taxon>Burkholderiaceae</taxon>
        <taxon>Paraburkholderia</taxon>
    </lineage>
</organism>
<dbReference type="CDD" id="cd00293">
    <property type="entry name" value="USP-like"/>
    <property type="match status" value="1"/>
</dbReference>
<dbReference type="RefSeq" id="WP_018435983.1">
    <property type="nucleotide sequence ID" value="NZ_JACHDD010000003.1"/>
</dbReference>
<comment type="similarity">
    <text evidence="1">Belongs to the universal stress protein A family.</text>
</comment>
<dbReference type="Pfam" id="PF00582">
    <property type="entry name" value="Usp"/>
    <property type="match status" value="1"/>
</dbReference>
<dbReference type="PANTHER" id="PTHR46268:SF6">
    <property type="entry name" value="UNIVERSAL STRESS PROTEIN UP12"/>
    <property type="match status" value="1"/>
</dbReference>
<dbReference type="InterPro" id="IPR014729">
    <property type="entry name" value="Rossmann-like_a/b/a_fold"/>
</dbReference>
<dbReference type="InterPro" id="IPR006016">
    <property type="entry name" value="UspA"/>
</dbReference>
<protein>
    <submittedName>
        <fullName evidence="3">Nucleotide-binding universal stress UspA family protein</fullName>
    </submittedName>
</protein>
<dbReference type="PANTHER" id="PTHR46268">
    <property type="entry name" value="STRESS RESPONSE PROTEIN NHAX"/>
    <property type="match status" value="1"/>
</dbReference>
<evidence type="ECO:0000313" key="3">
    <source>
        <dbReference type="EMBL" id="MBB5423424.1"/>
    </source>
</evidence>
<evidence type="ECO:0000313" key="4">
    <source>
        <dbReference type="Proteomes" id="UP000592780"/>
    </source>
</evidence>
<sequence>MNNAAERNIFHRVMIASAGGAGLALATRVAQQFVAEDARFRLVDIVCNPAALYPTLMLSYPDWCEAHRAMLHGAQAALRDAVIALHGIVAATDAEIVDLTALHQGAAAALAHTAAQWDADLVAVAAHPREHRWGGRIDPEELVASIGRPVLYMPARSTDATDATDASVAAAVNRVLVAVDGSDTALDALRSALAIAPPDACIKVVYAADDRFAWCEWLPFEVVSQHRIDVLRRGAAMLEQSRRSTETALLEFDDDSGDASTAILDEAQRWHADLIVMGSHGMRGTPHPLPGHVTSRTLRDAACPVLVCPRDPSPLRADAVLRGEWREPYLGSAGGPFYL</sequence>
<dbReference type="SUPFAM" id="SSF52402">
    <property type="entry name" value="Adenine nucleotide alpha hydrolases-like"/>
    <property type="match status" value="2"/>
</dbReference>
<proteinExistence type="inferred from homology"/>
<dbReference type="Proteomes" id="UP000592780">
    <property type="component" value="Unassembled WGS sequence"/>
</dbReference>
<keyword evidence="4" id="KW-1185">Reference proteome</keyword>
<dbReference type="InterPro" id="IPR006015">
    <property type="entry name" value="Universal_stress_UspA"/>
</dbReference>
<comment type="caution">
    <text evidence="3">The sequence shown here is derived from an EMBL/GenBank/DDBJ whole genome shotgun (WGS) entry which is preliminary data.</text>
</comment>
<evidence type="ECO:0000259" key="2">
    <source>
        <dbReference type="Pfam" id="PF00582"/>
    </source>
</evidence>